<feature type="region of interest" description="Disordered" evidence="6">
    <location>
        <begin position="318"/>
        <end position="409"/>
    </location>
</feature>
<dbReference type="Gene3D" id="3.30.200.20">
    <property type="entry name" value="Phosphorylase Kinase, domain 1"/>
    <property type="match status" value="1"/>
</dbReference>
<keyword evidence="3 9" id="KW-0418">Kinase</keyword>
<comment type="caution">
    <text evidence="9">The sequence shown here is derived from an EMBL/GenBank/DDBJ whole genome shotgun (WGS) entry which is preliminary data.</text>
</comment>
<organism evidence="9 12">
    <name type="scientific">Deinococcus wulumuqiensis</name>
    <dbReference type="NCBI Taxonomy" id="980427"/>
    <lineage>
        <taxon>Bacteria</taxon>
        <taxon>Thermotogati</taxon>
        <taxon>Deinococcota</taxon>
        <taxon>Deinococci</taxon>
        <taxon>Deinococcales</taxon>
        <taxon>Deinococcaceae</taxon>
        <taxon>Deinococcus</taxon>
    </lineage>
</organism>
<evidence type="ECO:0000256" key="6">
    <source>
        <dbReference type="SAM" id="MobiDB-lite"/>
    </source>
</evidence>
<keyword evidence="7" id="KW-0472">Membrane</keyword>
<dbReference type="SUPFAM" id="SSF56112">
    <property type="entry name" value="Protein kinase-like (PK-like)"/>
    <property type="match status" value="1"/>
</dbReference>
<feature type="transmembrane region" description="Helical" evidence="7">
    <location>
        <begin position="447"/>
        <end position="471"/>
    </location>
</feature>
<accession>A0AAV4K5E0</accession>
<dbReference type="Gene3D" id="1.10.510.10">
    <property type="entry name" value="Transferase(Phosphotransferase) domain 1"/>
    <property type="match status" value="1"/>
</dbReference>
<proteinExistence type="predicted"/>
<gene>
    <name evidence="10" type="ORF">GCM10008021_22850</name>
    <name evidence="9" type="ORF">GCM10010914_21460</name>
</gene>
<dbReference type="PROSITE" id="PS50011">
    <property type="entry name" value="PROTEIN_KINASE_DOM"/>
    <property type="match status" value="1"/>
</dbReference>
<dbReference type="PANTHER" id="PTHR43289:SF34">
    <property type="entry name" value="SERINE_THREONINE-PROTEIN KINASE YBDM-RELATED"/>
    <property type="match status" value="1"/>
</dbReference>
<evidence type="ECO:0000313" key="10">
    <source>
        <dbReference type="EMBL" id="GGP30634.1"/>
    </source>
</evidence>
<dbReference type="Proteomes" id="UP000652720">
    <property type="component" value="Unassembled WGS sequence"/>
</dbReference>
<dbReference type="GeneID" id="59166535"/>
<dbReference type="AlphaFoldDB" id="A0AAV4K5E0"/>
<reference evidence="9" key="4">
    <citation type="submission" date="2023-08" db="EMBL/GenBank/DDBJ databases">
        <authorList>
            <person name="Sun Q."/>
            <person name="Zhou Y."/>
        </authorList>
    </citation>
    <scope>NUCLEOTIDE SEQUENCE</scope>
    <source>
        <strain evidence="10">CGMCC 1.8884</strain>
        <strain evidence="9">CGMCC 1.8885</strain>
    </source>
</reference>
<evidence type="ECO:0000256" key="2">
    <source>
        <dbReference type="ARBA" id="ARBA00022741"/>
    </source>
</evidence>
<sequence length="518" mass="54244">MTAPASCPFCGSPAAPGDSVCRVCGAALGQGGATALLTLPPGTSLQGGQYVLDRVLGQGGFGITYDARDTRLGMRVAVKELFVDGSTRRGLNVVPPLSQGAEVFAATRRGFLEEAQVLARFGDPSIVRVLNYFEEHGTAYLVMEFLEGETLGEAIVKRGPLPPLVAAQVADSVAHALEVVHAAGLLHRDIKPDNIFLHRTGRIVLIDFGSVRAFDSGKTVSHTRLVTPGYAPLEQYSSAAKFGPYTDLYALGATLFHALTGQMPPAATDLSLGTPLPPLPAATPSNLREAVLSCMAPRIEQRPQSAQALRRILRGEGGAKVAPAPAPPPRVQPQPVRPVPVPPAPVPSPQSGGKASGGKADREMQKRLRELAKQAQREAKRQTRRPPPPAPVPLPPPLPLPPSPVPQRDGTLGRRMVVLAATLLGALAGGALVFQTPEWQVLPSPEVSVLAGAGAGAVAGLVLGLLLWWALPVVLPVFAAGVVYGVSQNLGYRPPTVIAASVAAIVASLILMRLIRRI</sequence>
<dbReference type="GO" id="GO:0004674">
    <property type="term" value="F:protein serine/threonine kinase activity"/>
    <property type="evidence" value="ECO:0007669"/>
    <property type="project" value="TreeGrafter"/>
</dbReference>
<feature type="domain" description="Protein kinase" evidence="8">
    <location>
        <begin position="50"/>
        <end position="314"/>
    </location>
</feature>
<feature type="compositionally biased region" description="Basic and acidic residues" evidence="6">
    <location>
        <begin position="359"/>
        <end position="381"/>
    </location>
</feature>
<evidence type="ECO:0000259" key="8">
    <source>
        <dbReference type="PROSITE" id="PS50011"/>
    </source>
</evidence>
<dbReference type="PROSITE" id="PS00108">
    <property type="entry name" value="PROTEIN_KINASE_ST"/>
    <property type="match status" value="1"/>
</dbReference>
<keyword evidence="1" id="KW-0808">Transferase</keyword>
<name>A0AAV4K5E0_9DEIO</name>
<keyword evidence="7" id="KW-1133">Transmembrane helix</keyword>
<evidence type="ECO:0000313" key="11">
    <source>
        <dbReference type="Proteomes" id="UP000630135"/>
    </source>
</evidence>
<dbReference type="InterPro" id="IPR017441">
    <property type="entry name" value="Protein_kinase_ATP_BS"/>
</dbReference>
<dbReference type="CDD" id="cd14014">
    <property type="entry name" value="STKc_PknB_like"/>
    <property type="match status" value="1"/>
</dbReference>
<evidence type="ECO:0000256" key="5">
    <source>
        <dbReference type="PROSITE-ProRule" id="PRU10141"/>
    </source>
</evidence>
<evidence type="ECO:0000313" key="12">
    <source>
        <dbReference type="Proteomes" id="UP000652720"/>
    </source>
</evidence>
<feature type="binding site" evidence="5">
    <location>
        <position position="79"/>
    </location>
    <ligand>
        <name>ATP</name>
        <dbReference type="ChEBI" id="CHEBI:30616"/>
    </ligand>
</feature>
<protein>
    <submittedName>
        <fullName evidence="9">Protein kinase</fullName>
    </submittedName>
</protein>
<dbReference type="EMBL" id="BMMA01000021">
    <property type="protein sequence ID" value="GGI86731.1"/>
    <property type="molecule type" value="Genomic_DNA"/>
</dbReference>
<dbReference type="Pfam" id="PF00069">
    <property type="entry name" value="Pkinase"/>
    <property type="match status" value="1"/>
</dbReference>
<evidence type="ECO:0000256" key="1">
    <source>
        <dbReference type="ARBA" id="ARBA00022679"/>
    </source>
</evidence>
<evidence type="ECO:0000313" key="9">
    <source>
        <dbReference type="EMBL" id="GGI86731.1"/>
    </source>
</evidence>
<dbReference type="SMART" id="SM00220">
    <property type="entry name" value="S_TKc"/>
    <property type="match status" value="1"/>
</dbReference>
<keyword evidence="7" id="KW-0812">Transmembrane</keyword>
<evidence type="ECO:0000256" key="7">
    <source>
        <dbReference type="SAM" id="Phobius"/>
    </source>
</evidence>
<dbReference type="PROSITE" id="PS00107">
    <property type="entry name" value="PROTEIN_KINASE_ATP"/>
    <property type="match status" value="1"/>
</dbReference>
<dbReference type="PANTHER" id="PTHR43289">
    <property type="entry name" value="MITOGEN-ACTIVATED PROTEIN KINASE KINASE KINASE 20-RELATED"/>
    <property type="match status" value="1"/>
</dbReference>
<keyword evidence="4 5" id="KW-0067">ATP-binding</keyword>
<reference evidence="11" key="3">
    <citation type="journal article" date="2019" name="Int. J. Syst. Evol. Microbiol.">
        <title>The Global Catalogue of Microorganisms (GCM) 10K type strain sequencing project: providing services to taxonomists for standard genome sequencing and annotation.</title>
        <authorList>
            <consortium name="The Broad Institute Genomics Platform"/>
            <consortium name="The Broad Institute Genome Sequencing Center for Infectious Disease"/>
            <person name="Wu L."/>
            <person name="Ma J."/>
        </authorList>
    </citation>
    <scope>NUCLEOTIDE SEQUENCE [LARGE SCALE GENOMIC DNA]</scope>
    <source>
        <strain evidence="11">CGMCC 1.8884</strain>
    </source>
</reference>
<feature type="transmembrane region" description="Helical" evidence="7">
    <location>
        <begin position="416"/>
        <end position="435"/>
    </location>
</feature>
<reference evidence="10" key="1">
    <citation type="journal article" date="2014" name="Int. J. Syst. Evol. Microbiol.">
        <title>Complete genome of a new Firmicutes species belonging to the dominant human colonic microbiota ('Ruminococcus bicirculans') reveals two chromosomes and a selective capacity to utilize plant glucans.</title>
        <authorList>
            <consortium name="NISC Comparative Sequencing Program"/>
            <person name="Wegmann U."/>
            <person name="Louis P."/>
            <person name="Goesmann A."/>
            <person name="Henrissat B."/>
            <person name="Duncan S.H."/>
            <person name="Flint H.J."/>
        </authorList>
    </citation>
    <scope>NUCLEOTIDE SEQUENCE</scope>
    <source>
        <strain evidence="10">CGMCC 1.8884</strain>
    </source>
</reference>
<evidence type="ECO:0000256" key="4">
    <source>
        <dbReference type="ARBA" id="ARBA00022840"/>
    </source>
</evidence>
<dbReference type="Proteomes" id="UP000630135">
    <property type="component" value="Unassembled WGS sequence"/>
</dbReference>
<feature type="compositionally biased region" description="Pro residues" evidence="6">
    <location>
        <begin position="324"/>
        <end position="348"/>
    </location>
</feature>
<dbReference type="EMBL" id="BMLZ01000033">
    <property type="protein sequence ID" value="GGP30634.1"/>
    <property type="molecule type" value="Genomic_DNA"/>
</dbReference>
<keyword evidence="2 5" id="KW-0547">Nucleotide-binding</keyword>
<feature type="transmembrane region" description="Helical" evidence="7">
    <location>
        <begin position="497"/>
        <end position="515"/>
    </location>
</feature>
<keyword evidence="11" id="KW-1185">Reference proteome</keyword>
<dbReference type="InterPro" id="IPR000719">
    <property type="entry name" value="Prot_kinase_dom"/>
</dbReference>
<reference evidence="9" key="2">
    <citation type="journal article" date="2014" name="Int. J. Syst. Evol. Microbiol.">
        <title>Complete genome sequence of Corynebacterium casei LMG S-19264T (=DSM 44701T), isolated from a smear-ripened cheese.</title>
        <authorList>
            <consortium name="US DOE Joint Genome Institute (JGI-PGF)"/>
            <person name="Walter F."/>
            <person name="Albersmeier A."/>
            <person name="Kalinowski J."/>
            <person name="Ruckert C."/>
        </authorList>
    </citation>
    <scope>NUCLEOTIDE SEQUENCE</scope>
    <source>
        <strain evidence="9">CGMCC 1.8885</strain>
    </source>
</reference>
<feature type="compositionally biased region" description="Pro residues" evidence="6">
    <location>
        <begin position="385"/>
        <end position="405"/>
    </location>
</feature>
<dbReference type="RefSeq" id="WP_017870825.1">
    <property type="nucleotide sequence ID" value="NZ_BMLZ01000033.1"/>
</dbReference>
<dbReference type="InterPro" id="IPR008271">
    <property type="entry name" value="Ser/Thr_kinase_AS"/>
</dbReference>
<dbReference type="InterPro" id="IPR011009">
    <property type="entry name" value="Kinase-like_dom_sf"/>
</dbReference>
<evidence type="ECO:0000256" key="3">
    <source>
        <dbReference type="ARBA" id="ARBA00022777"/>
    </source>
</evidence>
<dbReference type="GO" id="GO:0005524">
    <property type="term" value="F:ATP binding"/>
    <property type="evidence" value="ECO:0007669"/>
    <property type="project" value="UniProtKB-UniRule"/>
</dbReference>